<proteinExistence type="predicted"/>
<keyword evidence="6" id="KW-1185">Reference proteome</keyword>
<dbReference type="RefSeq" id="WP_344825411.1">
    <property type="nucleotide sequence ID" value="NZ_BAAAUV010000004.1"/>
</dbReference>
<dbReference type="SUPFAM" id="SSF51197">
    <property type="entry name" value="Clavaminate synthase-like"/>
    <property type="match status" value="1"/>
</dbReference>
<dbReference type="SMART" id="SM00558">
    <property type="entry name" value="JmjC"/>
    <property type="match status" value="1"/>
</dbReference>
<dbReference type="PANTHER" id="PTHR13096:SF8">
    <property type="entry name" value="RIBOSOMAL OXYGENASE 1"/>
    <property type="match status" value="1"/>
</dbReference>
<reference evidence="6" key="1">
    <citation type="journal article" date="2019" name="Int. J. Syst. Evol. Microbiol.">
        <title>The Global Catalogue of Microorganisms (GCM) 10K type strain sequencing project: providing services to taxonomists for standard genome sequencing and annotation.</title>
        <authorList>
            <consortium name="The Broad Institute Genomics Platform"/>
            <consortium name="The Broad Institute Genome Sequencing Center for Infectious Disease"/>
            <person name="Wu L."/>
            <person name="Ma J."/>
        </authorList>
    </citation>
    <scope>NUCLEOTIDE SEQUENCE [LARGE SCALE GENOMIC DNA]</scope>
    <source>
        <strain evidence="6">JCM 9377</strain>
    </source>
</reference>
<accession>A0ABP6Q6P5</accession>
<sequence>MSTDVIQVLGGDFPAQHLGRNYAHLPAPDGQQGRFADLLTWEALNAVLDSARLEAPRLRLALDGDTVPPHLYSERQSYRRMQDWMRPIPPLVHQQIADGATLVLDTIDELHPPVRDLASELERLLRRPVTVNVYASWTSREGFGTHWDDHDVLVFQVSGRKRWRIYGPTRPSPMYRDVVFADVPPEQPLAELTLGAGDVLYVPRGWWHAAAASEGEPSLHLSCGLGTHTGADLLGWVVDRLRDNDTVRADVPRFATGAERAAWAASMAKLLAEELTADVVERYGAARDAAATPRGGFSLPLAVAGNLEDPGTIVRFAVTRPVIDHHADGVTVAAGGRRWTLDAAAGPVFELLAGGQPLAVSALADAAGLPVDLVAGMLQTMLDAGVVSAAEVPR</sequence>
<keyword evidence="2" id="KW-0479">Metal-binding</keyword>
<protein>
    <submittedName>
        <fullName evidence="5">Cupin domain-containing protein</fullName>
    </submittedName>
</protein>
<organism evidence="5 6">
    <name type="scientific">Actinocorallia longicatena</name>
    <dbReference type="NCBI Taxonomy" id="111803"/>
    <lineage>
        <taxon>Bacteria</taxon>
        <taxon>Bacillati</taxon>
        <taxon>Actinomycetota</taxon>
        <taxon>Actinomycetes</taxon>
        <taxon>Streptosporangiales</taxon>
        <taxon>Thermomonosporaceae</taxon>
        <taxon>Actinocorallia</taxon>
    </lineage>
</organism>
<dbReference type="PROSITE" id="PS51184">
    <property type="entry name" value="JMJC"/>
    <property type="match status" value="1"/>
</dbReference>
<dbReference type="EMBL" id="BAAAUV010000004">
    <property type="protein sequence ID" value="GAA3205758.1"/>
    <property type="molecule type" value="Genomic_DNA"/>
</dbReference>
<dbReference type="Gene3D" id="2.60.120.650">
    <property type="entry name" value="Cupin"/>
    <property type="match status" value="1"/>
</dbReference>
<name>A0ABP6Q6P5_9ACTN</name>
<gene>
    <name evidence="5" type="ORF">GCM10010468_20900</name>
</gene>
<evidence type="ECO:0000259" key="4">
    <source>
        <dbReference type="PROSITE" id="PS51184"/>
    </source>
</evidence>
<evidence type="ECO:0000313" key="5">
    <source>
        <dbReference type="EMBL" id="GAA3205758.1"/>
    </source>
</evidence>
<comment type="caution">
    <text evidence="5">The sequence shown here is derived from an EMBL/GenBank/DDBJ whole genome shotgun (WGS) entry which is preliminary data.</text>
</comment>
<dbReference type="InterPro" id="IPR039994">
    <property type="entry name" value="NO66-like"/>
</dbReference>
<evidence type="ECO:0000313" key="6">
    <source>
        <dbReference type="Proteomes" id="UP001501237"/>
    </source>
</evidence>
<dbReference type="Proteomes" id="UP001501237">
    <property type="component" value="Unassembled WGS sequence"/>
</dbReference>
<keyword evidence="3" id="KW-0408">Iron</keyword>
<feature type="domain" description="JmjC" evidence="4">
    <location>
        <begin position="100"/>
        <end position="242"/>
    </location>
</feature>
<dbReference type="Pfam" id="PF08007">
    <property type="entry name" value="JmjC_2"/>
    <property type="match status" value="1"/>
</dbReference>
<dbReference type="PANTHER" id="PTHR13096">
    <property type="entry name" value="MINA53 MYC INDUCED NUCLEAR ANTIGEN"/>
    <property type="match status" value="1"/>
</dbReference>
<evidence type="ECO:0000256" key="3">
    <source>
        <dbReference type="ARBA" id="ARBA00023004"/>
    </source>
</evidence>
<dbReference type="InterPro" id="IPR003347">
    <property type="entry name" value="JmjC_dom"/>
</dbReference>
<evidence type="ECO:0000256" key="2">
    <source>
        <dbReference type="ARBA" id="ARBA00022723"/>
    </source>
</evidence>
<evidence type="ECO:0000256" key="1">
    <source>
        <dbReference type="ARBA" id="ARBA00001954"/>
    </source>
</evidence>
<comment type="cofactor">
    <cofactor evidence="1">
        <name>Fe(2+)</name>
        <dbReference type="ChEBI" id="CHEBI:29033"/>
    </cofactor>
</comment>